<evidence type="ECO:0000313" key="2">
    <source>
        <dbReference type="Proteomes" id="UP000760860"/>
    </source>
</evidence>
<gene>
    <name evidence="1" type="ORF">PC129_g24453</name>
</gene>
<proteinExistence type="predicted"/>
<dbReference type="AlphaFoldDB" id="A0A8T1GS16"/>
<organism evidence="1 2">
    <name type="scientific">Phytophthora cactorum</name>
    <dbReference type="NCBI Taxonomy" id="29920"/>
    <lineage>
        <taxon>Eukaryota</taxon>
        <taxon>Sar</taxon>
        <taxon>Stramenopiles</taxon>
        <taxon>Oomycota</taxon>
        <taxon>Peronosporomycetes</taxon>
        <taxon>Peronosporales</taxon>
        <taxon>Peronosporaceae</taxon>
        <taxon>Phytophthora</taxon>
    </lineage>
</organism>
<comment type="caution">
    <text evidence="1">The sequence shown here is derived from an EMBL/GenBank/DDBJ whole genome shotgun (WGS) entry which is preliminary data.</text>
</comment>
<evidence type="ECO:0000313" key="1">
    <source>
        <dbReference type="EMBL" id="KAG3197941.1"/>
    </source>
</evidence>
<dbReference type="Proteomes" id="UP000760860">
    <property type="component" value="Unassembled WGS sequence"/>
</dbReference>
<dbReference type="EMBL" id="RCMV01003677">
    <property type="protein sequence ID" value="KAG3197941.1"/>
    <property type="molecule type" value="Genomic_DNA"/>
</dbReference>
<protein>
    <submittedName>
        <fullName evidence="1">Uncharacterized protein</fullName>
    </submittedName>
</protein>
<reference evidence="1" key="1">
    <citation type="submission" date="2018-05" db="EMBL/GenBank/DDBJ databases">
        <title>Effector identification in a new, highly contiguous assembly of the strawberry crown rot pathogen Phytophthora cactorum.</title>
        <authorList>
            <person name="Armitage A.D."/>
            <person name="Nellist C.F."/>
            <person name="Bates H."/>
            <person name="Vickerstaff R.J."/>
            <person name="Harrison R.J."/>
        </authorList>
    </citation>
    <scope>NUCLEOTIDE SEQUENCE</scope>
    <source>
        <strain evidence="1">P421</strain>
    </source>
</reference>
<name>A0A8T1GS16_9STRA</name>
<sequence length="44" mass="4730">MGVEFLTAGSASTFLPQTPVSEVKRKADVLKALRISCIAPNVWP</sequence>
<accession>A0A8T1GS16</accession>